<proteinExistence type="predicted"/>
<protein>
    <submittedName>
        <fullName evidence="1">Uncharacterized protein</fullName>
    </submittedName>
</protein>
<dbReference type="AlphaFoldDB" id="A0ABD0LXC7"/>
<evidence type="ECO:0000313" key="2">
    <source>
        <dbReference type="Proteomes" id="UP001519460"/>
    </source>
</evidence>
<name>A0ABD0LXC7_9CAEN</name>
<evidence type="ECO:0000313" key="1">
    <source>
        <dbReference type="EMBL" id="KAK7504239.1"/>
    </source>
</evidence>
<reference evidence="1 2" key="1">
    <citation type="journal article" date="2023" name="Sci. Data">
        <title>Genome assembly of the Korean intertidal mud-creeper Batillaria attramentaria.</title>
        <authorList>
            <person name="Patra A.K."/>
            <person name="Ho P.T."/>
            <person name="Jun S."/>
            <person name="Lee S.J."/>
            <person name="Kim Y."/>
            <person name="Won Y.J."/>
        </authorList>
    </citation>
    <scope>NUCLEOTIDE SEQUENCE [LARGE SCALE GENOMIC DNA]</scope>
    <source>
        <strain evidence="1">Wonlab-2016</strain>
    </source>
</reference>
<organism evidence="1 2">
    <name type="scientific">Batillaria attramentaria</name>
    <dbReference type="NCBI Taxonomy" id="370345"/>
    <lineage>
        <taxon>Eukaryota</taxon>
        <taxon>Metazoa</taxon>
        <taxon>Spiralia</taxon>
        <taxon>Lophotrochozoa</taxon>
        <taxon>Mollusca</taxon>
        <taxon>Gastropoda</taxon>
        <taxon>Caenogastropoda</taxon>
        <taxon>Sorbeoconcha</taxon>
        <taxon>Cerithioidea</taxon>
        <taxon>Batillariidae</taxon>
        <taxon>Batillaria</taxon>
    </lineage>
</organism>
<feature type="non-terminal residue" evidence="1">
    <location>
        <position position="78"/>
    </location>
</feature>
<gene>
    <name evidence="1" type="ORF">BaRGS_00004543</name>
</gene>
<accession>A0ABD0LXC7</accession>
<comment type="caution">
    <text evidence="1">The sequence shown here is derived from an EMBL/GenBank/DDBJ whole genome shotgun (WGS) entry which is preliminary data.</text>
</comment>
<dbReference type="EMBL" id="JACVVK020000016">
    <property type="protein sequence ID" value="KAK7504239.1"/>
    <property type="molecule type" value="Genomic_DNA"/>
</dbReference>
<keyword evidence="2" id="KW-1185">Reference proteome</keyword>
<sequence length="78" mass="8760">MYDLLRKLNNQHYKQALTKLERSSGRQEMHVPVSDYATQLTVITELYATKSTLFSGSVDSLGIQLPYQIPSARISLSG</sequence>
<dbReference type="Proteomes" id="UP001519460">
    <property type="component" value="Unassembled WGS sequence"/>
</dbReference>